<dbReference type="EMBL" id="PZJH01000003">
    <property type="protein sequence ID" value="RAK44746.1"/>
    <property type="molecule type" value="Genomic_DNA"/>
</dbReference>
<sequence>MNEEEKLSLLIDERTELIQNETVYDKAEIEQNHTDSVEVVLEPAIQQERMSSEEILREIAEEEELEEEYAQAVEEVKLFKYIVHTIKFHEGDAITLCQLRNICAHSEAKLSPDDLDEVLNDYIEAGYIRIEDDKIYITFLGEHVNTLL</sequence>
<protein>
    <submittedName>
        <fullName evidence="2">Uncharacterized protein</fullName>
    </submittedName>
</protein>
<keyword evidence="3" id="KW-1185">Reference proteome</keyword>
<dbReference type="AlphaFoldDB" id="A0A327ZRL7"/>
<dbReference type="Proteomes" id="UP000249808">
    <property type="component" value="Unassembled WGS sequence"/>
</dbReference>
<keyword evidence="1" id="KW-0175">Coiled coil</keyword>
<comment type="caution">
    <text evidence="2">The sequence shown here is derived from an EMBL/GenBank/DDBJ whole genome shotgun (WGS) entry which is preliminary data.</text>
</comment>
<accession>A0A327ZRL7</accession>
<name>A0A327ZRL7_9STAP</name>
<gene>
    <name evidence="2" type="ORF">BHU61_08520</name>
</gene>
<evidence type="ECO:0000313" key="3">
    <source>
        <dbReference type="Proteomes" id="UP000249808"/>
    </source>
</evidence>
<evidence type="ECO:0000256" key="1">
    <source>
        <dbReference type="SAM" id="Coils"/>
    </source>
</evidence>
<proteinExistence type="predicted"/>
<feature type="coiled-coil region" evidence="1">
    <location>
        <begin position="45"/>
        <end position="75"/>
    </location>
</feature>
<dbReference type="RefSeq" id="WP_111716166.1">
    <property type="nucleotide sequence ID" value="NZ_JBHSSR010000013.1"/>
</dbReference>
<organism evidence="2 3">
    <name type="scientific">Macrococcus epidermidis</name>
    <dbReference type="NCBI Taxonomy" id="1902580"/>
    <lineage>
        <taxon>Bacteria</taxon>
        <taxon>Bacillati</taxon>
        <taxon>Bacillota</taxon>
        <taxon>Bacilli</taxon>
        <taxon>Bacillales</taxon>
        <taxon>Staphylococcaceae</taxon>
        <taxon>Macrococcus</taxon>
    </lineage>
</organism>
<evidence type="ECO:0000313" key="2">
    <source>
        <dbReference type="EMBL" id="RAK44746.1"/>
    </source>
</evidence>
<reference evidence="2 3" key="1">
    <citation type="journal article" date="2018" name="Front. Microbiol.">
        <title>Description and Comparative Genomics of Macrococcus caseolyticus subsp. hominis subsp. nov., Macrococcus goetzii sp. nov., Macrococcus epidermidis sp. nov., and Macrococcus bohemicus sp. nov., Novel Macrococci From Human Clinical Material With Virulence Potential and Suspected Uptake of Foreign DNA by Natural Transformation.</title>
        <authorList>
            <person name="Maslanova I."/>
            <person name="Wertheimer Z."/>
            <person name="Sedlacek I."/>
            <person name="Svec P."/>
            <person name="Indrakova A."/>
            <person name="Kovarovic V."/>
            <person name="Schumann P."/>
            <person name="Sproer C."/>
            <person name="Kralova S."/>
            <person name="Sedo O."/>
            <person name="Kristofova L."/>
            <person name="Vrbovska V."/>
            <person name="Fuzik T."/>
            <person name="Petras P."/>
            <person name="Zdrahal Z."/>
            <person name="Ruzickova V."/>
            <person name="Doskar J."/>
            <person name="Pantucek R."/>
        </authorList>
    </citation>
    <scope>NUCLEOTIDE SEQUENCE [LARGE SCALE GENOMIC DNA]</scope>
    <source>
        <strain evidence="2 3">01/688</strain>
    </source>
</reference>